<proteinExistence type="predicted"/>
<name>A0A8S5LV80_9CAUD</name>
<evidence type="ECO:0000313" key="3">
    <source>
        <dbReference type="EMBL" id="DAD73767.1"/>
    </source>
</evidence>
<evidence type="ECO:0000256" key="1">
    <source>
        <dbReference type="SAM" id="MobiDB-lite"/>
    </source>
</evidence>
<reference evidence="3" key="1">
    <citation type="journal article" date="2021" name="Proc. Natl. Acad. Sci. U.S.A.">
        <title>A Catalog of Tens of Thousands of Viruses from Human Metagenomes Reveals Hidden Associations with Chronic Diseases.</title>
        <authorList>
            <person name="Tisza M.J."/>
            <person name="Buck C.B."/>
        </authorList>
    </citation>
    <scope>NUCLEOTIDE SEQUENCE</scope>
    <source>
        <strain evidence="3">CtMsr1</strain>
    </source>
</reference>
<keyword evidence="2" id="KW-1133">Transmembrane helix</keyword>
<sequence>MDLTQCVVTIACAIIASSGFWSVIMKRMDQREEEKRAREEIATQNREAQKKLLIGLAHDRIITLGMTYIERGYITKDEYENFFTYLYEPYVENGGNGSGSKVAKELGKLPIRNS</sequence>
<accession>A0A8S5LV80</accession>
<feature type="region of interest" description="Disordered" evidence="1">
    <location>
        <begin position="95"/>
        <end position="114"/>
    </location>
</feature>
<evidence type="ECO:0000256" key="2">
    <source>
        <dbReference type="SAM" id="Phobius"/>
    </source>
</evidence>
<organism evidence="3">
    <name type="scientific">Siphoviridae sp. ctMsr1</name>
    <dbReference type="NCBI Taxonomy" id="2826264"/>
    <lineage>
        <taxon>Viruses</taxon>
        <taxon>Duplodnaviria</taxon>
        <taxon>Heunggongvirae</taxon>
        <taxon>Uroviricota</taxon>
        <taxon>Caudoviricetes</taxon>
    </lineage>
</organism>
<keyword evidence="2" id="KW-0812">Transmembrane</keyword>
<feature type="transmembrane region" description="Helical" evidence="2">
    <location>
        <begin position="6"/>
        <end position="25"/>
    </location>
</feature>
<keyword evidence="2" id="KW-0472">Membrane</keyword>
<protein>
    <submittedName>
        <fullName evidence="3">Holin protein</fullName>
    </submittedName>
</protein>
<dbReference type="EMBL" id="BK014744">
    <property type="protein sequence ID" value="DAD73767.1"/>
    <property type="molecule type" value="Genomic_DNA"/>
</dbReference>